<organism evidence="2 3">
    <name type="scientific">Spirosoma endbachense</name>
    <dbReference type="NCBI Taxonomy" id="2666025"/>
    <lineage>
        <taxon>Bacteria</taxon>
        <taxon>Pseudomonadati</taxon>
        <taxon>Bacteroidota</taxon>
        <taxon>Cytophagia</taxon>
        <taxon>Cytophagales</taxon>
        <taxon>Cytophagaceae</taxon>
        <taxon>Spirosoma</taxon>
    </lineage>
</organism>
<proteinExistence type="predicted"/>
<name>A0A6P1VUJ6_9BACT</name>
<keyword evidence="1" id="KW-0812">Transmembrane</keyword>
<gene>
    <name evidence="2" type="ORF">GJR95_14150</name>
</gene>
<feature type="transmembrane region" description="Helical" evidence="1">
    <location>
        <begin position="84"/>
        <end position="104"/>
    </location>
</feature>
<keyword evidence="1" id="KW-1133">Transmembrane helix</keyword>
<dbReference type="AlphaFoldDB" id="A0A6P1VUJ6"/>
<sequence length="334" mass="37984">MGKNKYSEADRIQASTLEREMQQLSNDFYLKQAELKLFNVRGQLCTTYLKYNFVRFSEIYSQAYDSYSDVMMIVRMNAKFEQEIIEILAGLAIGVALGLGGGLLTATISGTAALAIGVGSEVIEASIGVASKSLTEVNGADLQPTGLHPGVIGSRLWKNLATSYDNFQKIQYFYQNVGLAFGMAERLQGQFALMKNGLSTDYTLPKLLEAKNKLIKYREKLSTYDLNNLTSDIEKTYNTARKFLLPSARKIEQDLWLFWMVSIRHNGQLDYLNRNEIKDHLDYIGVFGRNGRLNEWSRSGYELGYQYLLRLTEKAVWETAKIRESYRLINLSIN</sequence>
<keyword evidence="1" id="KW-0472">Membrane</keyword>
<dbReference type="RefSeq" id="WP_162386487.1">
    <property type="nucleotide sequence ID" value="NZ_CP045997.1"/>
</dbReference>
<dbReference type="EMBL" id="CP045997">
    <property type="protein sequence ID" value="QHV96078.1"/>
    <property type="molecule type" value="Genomic_DNA"/>
</dbReference>
<accession>A0A6P1VUJ6</accession>
<evidence type="ECO:0000313" key="2">
    <source>
        <dbReference type="EMBL" id="QHV96078.1"/>
    </source>
</evidence>
<keyword evidence="3" id="KW-1185">Reference proteome</keyword>
<evidence type="ECO:0000256" key="1">
    <source>
        <dbReference type="SAM" id="Phobius"/>
    </source>
</evidence>
<dbReference type="Proteomes" id="UP000464577">
    <property type="component" value="Chromosome"/>
</dbReference>
<protein>
    <submittedName>
        <fullName evidence="2">Uncharacterized protein</fullName>
    </submittedName>
</protein>
<evidence type="ECO:0000313" key="3">
    <source>
        <dbReference type="Proteomes" id="UP000464577"/>
    </source>
</evidence>
<reference evidence="2 3" key="1">
    <citation type="submission" date="2019-11" db="EMBL/GenBank/DDBJ databases">
        <title>Spirosoma endbachense sp. nov., isolated from a natural salt meadow.</title>
        <authorList>
            <person name="Rojas J."/>
            <person name="Ambika Manirajan B."/>
            <person name="Ratering S."/>
            <person name="Suarez C."/>
            <person name="Geissler-Plaum R."/>
            <person name="Schnell S."/>
        </authorList>
    </citation>
    <scope>NUCLEOTIDE SEQUENCE [LARGE SCALE GENOMIC DNA]</scope>
    <source>
        <strain evidence="2 3">I-24</strain>
    </source>
</reference>
<dbReference type="KEGG" id="senf:GJR95_14150"/>